<evidence type="ECO:0000256" key="1">
    <source>
        <dbReference type="SAM" id="Phobius"/>
    </source>
</evidence>
<feature type="transmembrane region" description="Helical" evidence="1">
    <location>
        <begin position="6"/>
        <end position="21"/>
    </location>
</feature>
<keyword evidence="1" id="KW-0472">Membrane</keyword>
<feature type="transmembrane region" description="Helical" evidence="1">
    <location>
        <begin position="64"/>
        <end position="81"/>
    </location>
</feature>
<dbReference type="AlphaFoldDB" id="A0A2N5EIK8"/>
<evidence type="ECO:0008006" key="4">
    <source>
        <dbReference type="Google" id="ProtNLM"/>
    </source>
</evidence>
<proteinExistence type="predicted"/>
<feature type="transmembrane region" description="Helical" evidence="1">
    <location>
        <begin position="33"/>
        <end position="58"/>
    </location>
</feature>
<organism evidence="2 3">
    <name type="scientific">Chimaeribacter arupi</name>
    <dbReference type="NCBI Taxonomy" id="2060066"/>
    <lineage>
        <taxon>Bacteria</taxon>
        <taxon>Pseudomonadati</taxon>
        <taxon>Pseudomonadota</taxon>
        <taxon>Gammaproteobacteria</taxon>
        <taxon>Enterobacterales</taxon>
        <taxon>Yersiniaceae</taxon>
        <taxon>Chimaeribacter</taxon>
    </lineage>
</organism>
<reference evidence="2 3" key="1">
    <citation type="submission" date="2017-12" db="EMBL/GenBank/DDBJ databases">
        <title>Characterization of six clinical isolates of Enterochimera gen. nov., a novel genus of the Yersiniaciae family and the three species Enterochimera arupensis sp. nov., Enterochimera coloradensis sp. nov, and Enterochimera californica sp. nov.</title>
        <authorList>
            <person name="Rossi A."/>
            <person name="Fisher M."/>
        </authorList>
    </citation>
    <scope>NUCLEOTIDE SEQUENCE [LARGE SCALE GENOMIC DNA]</scope>
    <source>
        <strain evidence="2 3">2016Iso1</strain>
    </source>
</reference>
<gene>
    <name evidence="2" type="ORF">CYR34_18660</name>
</gene>
<name>A0A2N5EIK8_9GAMM</name>
<dbReference type="EMBL" id="PJZK01000025">
    <property type="protein sequence ID" value="PLR44745.1"/>
    <property type="molecule type" value="Genomic_DNA"/>
</dbReference>
<dbReference type="RefSeq" id="WP_101835923.1">
    <property type="nucleotide sequence ID" value="NZ_PJZK01000025.1"/>
</dbReference>
<evidence type="ECO:0000313" key="2">
    <source>
        <dbReference type="EMBL" id="PLR44745.1"/>
    </source>
</evidence>
<keyword evidence="1" id="KW-1133">Transmembrane helix</keyword>
<dbReference type="InterPro" id="IPR008473">
    <property type="entry name" value="Phage_holin_3_7"/>
</dbReference>
<protein>
    <recommendedName>
        <fullName evidence="4">Phage holin family protein</fullName>
    </recommendedName>
</protein>
<keyword evidence="1" id="KW-0812">Transmembrane</keyword>
<dbReference type="Pfam" id="PF05449">
    <property type="entry name" value="Phage_holin_3_7"/>
    <property type="match status" value="1"/>
</dbReference>
<sequence length="86" mass="9755">MSIPTLLNIIACLFIILRIITSQRNNPHPRRIILWLTWLLAVACGSVIYCLVMGYYPLAEWPESIIHFLLCAVIYVAAGDLSKIIK</sequence>
<keyword evidence="3" id="KW-1185">Reference proteome</keyword>
<evidence type="ECO:0000313" key="3">
    <source>
        <dbReference type="Proteomes" id="UP000234626"/>
    </source>
</evidence>
<dbReference type="Proteomes" id="UP000234626">
    <property type="component" value="Unassembled WGS sequence"/>
</dbReference>
<comment type="caution">
    <text evidence="2">The sequence shown here is derived from an EMBL/GenBank/DDBJ whole genome shotgun (WGS) entry which is preliminary data.</text>
</comment>
<accession>A0A2N5EIK8</accession>